<feature type="region of interest" description="Disordered" evidence="1">
    <location>
        <begin position="1"/>
        <end position="32"/>
    </location>
</feature>
<name>A0A5C5WSS5_9BACT</name>
<evidence type="ECO:0000313" key="3">
    <source>
        <dbReference type="Proteomes" id="UP000316598"/>
    </source>
</evidence>
<protein>
    <submittedName>
        <fullName evidence="2">Uncharacterized protein</fullName>
    </submittedName>
</protein>
<reference evidence="2 3" key="1">
    <citation type="submission" date="2019-02" db="EMBL/GenBank/DDBJ databases">
        <title>Deep-cultivation of Planctomycetes and their phenomic and genomic characterization uncovers novel biology.</title>
        <authorList>
            <person name="Wiegand S."/>
            <person name="Jogler M."/>
            <person name="Boedeker C."/>
            <person name="Pinto D."/>
            <person name="Vollmers J."/>
            <person name="Rivas-Marin E."/>
            <person name="Kohn T."/>
            <person name="Peeters S.H."/>
            <person name="Heuer A."/>
            <person name="Rast P."/>
            <person name="Oberbeckmann S."/>
            <person name="Bunk B."/>
            <person name="Jeske O."/>
            <person name="Meyerdierks A."/>
            <person name="Storesund J.E."/>
            <person name="Kallscheuer N."/>
            <person name="Luecker S."/>
            <person name="Lage O.M."/>
            <person name="Pohl T."/>
            <person name="Merkel B.J."/>
            <person name="Hornburger P."/>
            <person name="Mueller R.-W."/>
            <person name="Bruemmer F."/>
            <person name="Labrenz M."/>
            <person name="Spormann A.M."/>
            <person name="Op Den Camp H."/>
            <person name="Overmann J."/>
            <person name="Amann R."/>
            <person name="Jetten M.S.M."/>
            <person name="Mascher T."/>
            <person name="Medema M.H."/>
            <person name="Devos D.P."/>
            <person name="Kaster A.-K."/>
            <person name="Ovreas L."/>
            <person name="Rohde M."/>
            <person name="Galperin M.Y."/>
            <person name="Jogler C."/>
        </authorList>
    </citation>
    <scope>NUCLEOTIDE SEQUENCE [LARGE SCALE GENOMIC DNA]</scope>
    <source>
        <strain evidence="2 3">Pla22</strain>
    </source>
</reference>
<evidence type="ECO:0000256" key="1">
    <source>
        <dbReference type="SAM" id="MobiDB-lite"/>
    </source>
</evidence>
<dbReference type="EMBL" id="SJPI01000001">
    <property type="protein sequence ID" value="TWT52862.1"/>
    <property type="molecule type" value="Genomic_DNA"/>
</dbReference>
<gene>
    <name evidence="2" type="ORF">Pla22_04900</name>
</gene>
<sequence length="88" mass="9631" precursor="true">MQSHRFRGGGGKEWKEWQEAQQSGGQFSNRPPICLHSDRPQVSTWGNFDGGSDSLGRSGSETSILPSGLPYRLKLTLSWPSVCGTHNA</sequence>
<organism evidence="2 3">
    <name type="scientific">Rubripirellula amarantea</name>
    <dbReference type="NCBI Taxonomy" id="2527999"/>
    <lineage>
        <taxon>Bacteria</taxon>
        <taxon>Pseudomonadati</taxon>
        <taxon>Planctomycetota</taxon>
        <taxon>Planctomycetia</taxon>
        <taxon>Pirellulales</taxon>
        <taxon>Pirellulaceae</taxon>
        <taxon>Rubripirellula</taxon>
    </lineage>
</organism>
<proteinExistence type="predicted"/>
<feature type="compositionally biased region" description="Polar residues" evidence="1">
    <location>
        <begin position="19"/>
        <end position="29"/>
    </location>
</feature>
<comment type="caution">
    <text evidence="2">The sequence shown here is derived from an EMBL/GenBank/DDBJ whole genome shotgun (WGS) entry which is preliminary data.</text>
</comment>
<dbReference type="AlphaFoldDB" id="A0A5C5WSS5"/>
<accession>A0A5C5WSS5</accession>
<keyword evidence="3" id="KW-1185">Reference proteome</keyword>
<evidence type="ECO:0000313" key="2">
    <source>
        <dbReference type="EMBL" id="TWT52862.1"/>
    </source>
</evidence>
<dbReference type="Proteomes" id="UP000316598">
    <property type="component" value="Unassembled WGS sequence"/>
</dbReference>